<accession>A0A2N3HRP5</accession>
<name>A0A2N3HRP5_9BACT</name>
<dbReference type="GO" id="GO:0004175">
    <property type="term" value="F:endopeptidase activity"/>
    <property type="evidence" value="ECO:0007669"/>
    <property type="project" value="TreeGrafter"/>
</dbReference>
<comment type="caution">
    <text evidence="2">The sequence shown here is derived from an EMBL/GenBank/DDBJ whole genome shotgun (WGS) entry which is preliminary data.</text>
</comment>
<dbReference type="GO" id="GO:0008236">
    <property type="term" value="F:serine-type peptidase activity"/>
    <property type="evidence" value="ECO:0007669"/>
    <property type="project" value="InterPro"/>
</dbReference>
<organism evidence="2 3">
    <name type="scientific">Labilibaculum filiforme</name>
    <dbReference type="NCBI Taxonomy" id="1940526"/>
    <lineage>
        <taxon>Bacteria</taxon>
        <taxon>Pseudomonadati</taxon>
        <taxon>Bacteroidota</taxon>
        <taxon>Bacteroidia</taxon>
        <taxon>Marinilabiliales</taxon>
        <taxon>Marinifilaceae</taxon>
        <taxon>Labilibaculum</taxon>
    </lineage>
</organism>
<dbReference type="EMBL" id="MVDD01000022">
    <property type="protein sequence ID" value="PKQ60712.1"/>
    <property type="molecule type" value="Genomic_DNA"/>
</dbReference>
<dbReference type="OrthoDB" id="5480566at2"/>
<dbReference type="Proteomes" id="UP000233535">
    <property type="component" value="Unassembled WGS sequence"/>
</dbReference>
<sequence length="442" mass="50456">MKNFILLSFVFIITYHACSQKYTPYNFSNVDIKNDLQFLKEKCTSIHPKFLDENFSKSWSNTCDSIIKTLKDSTSMNDSFIIMSKLLSEIEDTHTGFNFPFEERQKYMSNGGLCMPFTILVKNNKLFFNQYFSKNPNIQLSDVEIVSINAIDSRKTLSDLRSIVGVNNRECGDYAVEKFFNMGFWMLYGESEKYLIQTVSSDSILTAKALTNDQYFALKNQYPNPQQNQYKLEFSKNNQVANLSIKSFFGDDNFYTFLSNSFDSIKQKECCTLILDVKNNPGGRSCAVDSLLNYLTNKPYGQYASIGIRVSDEIKTLYKTKYPQLYNIINHLNNNTIYNLKDSTLIHIPTPKKSLFNGDLFVIINERTNSAAATFAGVVKENKLGVIVGNKPTGEHLKYYGDFISFKLPNTKLEFFISPKEFIQFGGTNFNAGVEPDTSTLP</sequence>
<dbReference type="GO" id="GO:0007165">
    <property type="term" value="P:signal transduction"/>
    <property type="evidence" value="ECO:0007669"/>
    <property type="project" value="TreeGrafter"/>
</dbReference>
<dbReference type="AlphaFoldDB" id="A0A2N3HRP5"/>
<keyword evidence="3" id="KW-1185">Reference proteome</keyword>
<dbReference type="InterPro" id="IPR029045">
    <property type="entry name" value="ClpP/crotonase-like_dom_sf"/>
</dbReference>
<dbReference type="RefSeq" id="WP_101263242.1">
    <property type="nucleotide sequence ID" value="NZ_MVDD01000022.1"/>
</dbReference>
<dbReference type="Pfam" id="PF03572">
    <property type="entry name" value="Peptidase_S41"/>
    <property type="match status" value="1"/>
</dbReference>
<proteinExistence type="predicted"/>
<evidence type="ECO:0000259" key="1">
    <source>
        <dbReference type="Pfam" id="PF03572"/>
    </source>
</evidence>
<evidence type="ECO:0000313" key="3">
    <source>
        <dbReference type="Proteomes" id="UP000233535"/>
    </source>
</evidence>
<dbReference type="PANTHER" id="PTHR32060:SF22">
    <property type="entry name" value="CARBOXYL-TERMINAL-PROCESSING PEPTIDASE 3, CHLOROPLASTIC"/>
    <property type="match status" value="1"/>
</dbReference>
<evidence type="ECO:0000313" key="2">
    <source>
        <dbReference type="EMBL" id="PKQ60712.1"/>
    </source>
</evidence>
<dbReference type="PANTHER" id="PTHR32060">
    <property type="entry name" value="TAIL-SPECIFIC PROTEASE"/>
    <property type="match status" value="1"/>
</dbReference>
<gene>
    <name evidence="2" type="ORF">BZG02_18495</name>
</gene>
<dbReference type="SUPFAM" id="SSF52096">
    <property type="entry name" value="ClpP/crotonase"/>
    <property type="match status" value="1"/>
</dbReference>
<dbReference type="InterPro" id="IPR005151">
    <property type="entry name" value="Tail-specific_protease"/>
</dbReference>
<dbReference type="GO" id="GO:0030288">
    <property type="term" value="C:outer membrane-bounded periplasmic space"/>
    <property type="evidence" value="ECO:0007669"/>
    <property type="project" value="TreeGrafter"/>
</dbReference>
<dbReference type="Gene3D" id="3.90.226.10">
    <property type="entry name" value="2-enoyl-CoA Hydratase, Chain A, domain 1"/>
    <property type="match status" value="1"/>
</dbReference>
<reference evidence="2 3" key="1">
    <citation type="journal article" date="2017" name="Front. Microbiol.">
        <title>Labilibaculum manganireducens gen. nov., sp. nov. and Labilibaculum filiforme sp. nov., Novel Bacteroidetes Isolated from Subsurface Sediments of the Baltic Sea.</title>
        <authorList>
            <person name="Vandieken V."/>
            <person name="Marshall I.P."/>
            <person name="Niemann H."/>
            <person name="Engelen B."/>
            <person name="Cypionka H."/>
        </authorList>
    </citation>
    <scope>NUCLEOTIDE SEQUENCE [LARGE SCALE GENOMIC DNA]</scope>
    <source>
        <strain evidence="2 3">59.16B</strain>
    </source>
</reference>
<feature type="domain" description="Tail specific protease" evidence="1">
    <location>
        <begin position="240"/>
        <end position="396"/>
    </location>
</feature>
<protein>
    <recommendedName>
        <fullName evidence="1">Tail specific protease domain-containing protein</fullName>
    </recommendedName>
</protein>
<dbReference type="GO" id="GO:0006508">
    <property type="term" value="P:proteolysis"/>
    <property type="evidence" value="ECO:0007669"/>
    <property type="project" value="InterPro"/>
</dbReference>